<dbReference type="AlphaFoldDB" id="A0A1I1X0A1"/>
<dbReference type="InterPro" id="IPR013766">
    <property type="entry name" value="Thioredoxin_domain"/>
</dbReference>
<evidence type="ECO:0000313" key="3">
    <source>
        <dbReference type="Proteomes" id="UP000198855"/>
    </source>
</evidence>
<keyword evidence="3" id="KW-1185">Reference proteome</keyword>
<dbReference type="RefSeq" id="WP_091184056.1">
    <property type="nucleotide sequence ID" value="NZ_FOMT01000002.1"/>
</dbReference>
<dbReference type="STRING" id="1045775.SAMN05216378_1958"/>
<dbReference type="Pfam" id="PF00085">
    <property type="entry name" value="Thioredoxin"/>
    <property type="match status" value="1"/>
</dbReference>
<dbReference type="CDD" id="cd02947">
    <property type="entry name" value="TRX_family"/>
    <property type="match status" value="1"/>
</dbReference>
<gene>
    <name evidence="2" type="ORF">SAMN05216378_1958</name>
</gene>
<evidence type="ECO:0000259" key="1">
    <source>
        <dbReference type="Pfam" id="PF00085"/>
    </source>
</evidence>
<evidence type="ECO:0000313" key="2">
    <source>
        <dbReference type="EMBL" id="SFE00865.1"/>
    </source>
</evidence>
<name>A0A1I1X0A1_9BACL</name>
<reference evidence="3" key="1">
    <citation type="submission" date="2016-10" db="EMBL/GenBank/DDBJ databases">
        <authorList>
            <person name="Varghese N."/>
            <person name="Submissions S."/>
        </authorList>
    </citation>
    <scope>NUCLEOTIDE SEQUENCE [LARGE SCALE GENOMIC DNA]</scope>
    <source>
        <strain evidence="3">CGMCC 1.10784</strain>
    </source>
</reference>
<dbReference type="Gene3D" id="3.40.30.10">
    <property type="entry name" value="Glutaredoxin"/>
    <property type="match status" value="1"/>
</dbReference>
<dbReference type="OrthoDB" id="5784238at2"/>
<proteinExistence type="predicted"/>
<sequence length="107" mass="11679">MSLNQFTDQQLQEAIASGGSVLVLYRSTFCTPCHTIAGQLEVAIPSLRGEMTVASVNIDLFPQTAAPLELRAVPAMALYKDGEPITVMRTFVACQSFIQILSQRTMQ</sequence>
<dbReference type="EMBL" id="FOMT01000002">
    <property type="protein sequence ID" value="SFE00865.1"/>
    <property type="molecule type" value="Genomic_DNA"/>
</dbReference>
<accession>A0A1I1X0A1</accession>
<dbReference type="Proteomes" id="UP000198855">
    <property type="component" value="Unassembled WGS sequence"/>
</dbReference>
<dbReference type="InterPro" id="IPR036249">
    <property type="entry name" value="Thioredoxin-like_sf"/>
</dbReference>
<dbReference type="SUPFAM" id="SSF52833">
    <property type="entry name" value="Thioredoxin-like"/>
    <property type="match status" value="1"/>
</dbReference>
<feature type="domain" description="Thioredoxin" evidence="1">
    <location>
        <begin position="5"/>
        <end position="88"/>
    </location>
</feature>
<organism evidence="2 3">
    <name type="scientific">Paenibacillus catalpae</name>
    <dbReference type="NCBI Taxonomy" id="1045775"/>
    <lineage>
        <taxon>Bacteria</taxon>
        <taxon>Bacillati</taxon>
        <taxon>Bacillota</taxon>
        <taxon>Bacilli</taxon>
        <taxon>Bacillales</taxon>
        <taxon>Paenibacillaceae</taxon>
        <taxon>Paenibacillus</taxon>
    </lineage>
</organism>
<protein>
    <submittedName>
        <fullName evidence="2">Thioredoxin 1</fullName>
    </submittedName>
</protein>